<dbReference type="EMBL" id="CP011046">
    <property type="protein sequence ID" value="AJW80756.1"/>
    <property type="molecule type" value="Genomic_DNA"/>
</dbReference>
<dbReference type="HOGENOM" id="CLU_2583394_0_0_11"/>
<dbReference type="GO" id="GO:0004252">
    <property type="term" value="F:serine-type endopeptidase activity"/>
    <property type="evidence" value="ECO:0007669"/>
    <property type="project" value="InterPro"/>
</dbReference>
<protein>
    <recommendedName>
        <fullName evidence="4">Signal peptidase I</fullName>
    </recommendedName>
</protein>
<sequence length="80" mass="8263">MAPILRSAGGGLSVGILLLLAIGLAGVLLVVPTVTQSVPLRILTQSMEPAIPPGTFIVVRPVDTDTDALEIGDVATYQIR</sequence>
<keyword evidence="1" id="KW-0812">Transmembrane</keyword>
<dbReference type="Proteomes" id="UP000032604">
    <property type="component" value="Plasmid pCI3"/>
</dbReference>
<evidence type="ECO:0000313" key="2">
    <source>
        <dbReference type="EMBL" id="AJW80756.1"/>
    </source>
</evidence>
<proteinExistence type="predicted"/>
<evidence type="ECO:0008006" key="4">
    <source>
        <dbReference type="Google" id="ProtNLM"/>
    </source>
</evidence>
<keyword evidence="2" id="KW-0614">Plasmid</keyword>
<evidence type="ECO:0000256" key="1">
    <source>
        <dbReference type="SAM" id="Phobius"/>
    </source>
</evidence>
<reference evidence="2 3" key="1">
    <citation type="journal article" date="2015" name="Genome Announc.">
        <title>Complete Genome Sequence of Clavibacter michiganensis subsp. insidiosus R1-1 Using PacBio Single-Molecule Real-Time Technology.</title>
        <authorList>
            <person name="Lu Y."/>
            <person name="Samac D.A."/>
            <person name="Glazebrook J."/>
            <person name="Ishimaru C.A."/>
        </authorList>
    </citation>
    <scope>NUCLEOTIDE SEQUENCE [LARGE SCALE GENOMIC DNA]</scope>
    <source>
        <strain evidence="2 3">R1-1</strain>
        <plasmid evidence="2 3">pCI3</plasmid>
    </source>
</reference>
<keyword evidence="1" id="KW-0472">Membrane</keyword>
<gene>
    <name evidence="2" type="ORF">VO01_16135</name>
</gene>
<feature type="transmembrane region" description="Helical" evidence="1">
    <location>
        <begin position="12"/>
        <end position="31"/>
    </location>
</feature>
<evidence type="ECO:0000313" key="3">
    <source>
        <dbReference type="Proteomes" id="UP000032604"/>
    </source>
</evidence>
<dbReference type="AlphaFoldDB" id="A0A0D5CM93"/>
<dbReference type="PATRIC" id="fig|33014.5.peg.3364"/>
<organism evidence="2 3">
    <name type="scientific">Clavibacter michiganensis subsp. insidiosus</name>
    <dbReference type="NCBI Taxonomy" id="33014"/>
    <lineage>
        <taxon>Bacteria</taxon>
        <taxon>Bacillati</taxon>
        <taxon>Actinomycetota</taxon>
        <taxon>Actinomycetes</taxon>
        <taxon>Micrococcales</taxon>
        <taxon>Microbacteriaceae</taxon>
        <taxon>Clavibacter</taxon>
    </lineage>
</organism>
<dbReference type="CDD" id="cd06530">
    <property type="entry name" value="S26_SPase_I"/>
    <property type="match status" value="1"/>
</dbReference>
<dbReference type="InterPro" id="IPR019533">
    <property type="entry name" value="Peptidase_S26"/>
</dbReference>
<name>A0A0D5CM93_9MICO</name>
<dbReference type="RefSeq" id="WP_045531042.1">
    <property type="nucleotide sequence ID" value="NZ_CP011046.1"/>
</dbReference>
<dbReference type="GO" id="GO:0006465">
    <property type="term" value="P:signal peptide processing"/>
    <property type="evidence" value="ECO:0007669"/>
    <property type="project" value="InterPro"/>
</dbReference>
<keyword evidence="1" id="KW-1133">Transmembrane helix</keyword>
<accession>A0A0D5CM93</accession>
<geneLocation type="plasmid" evidence="2 3">
    <name>pCI3</name>
</geneLocation>
<dbReference type="KEGG" id="cmh:VO01_16135"/>